<dbReference type="Pfam" id="PF03737">
    <property type="entry name" value="RraA-like"/>
    <property type="match status" value="1"/>
</dbReference>
<dbReference type="EMBL" id="FNHI01000047">
    <property type="protein sequence ID" value="SDN82692.1"/>
    <property type="molecule type" value="Genomic_DNA"/>
</dbReference>
<dbReference type="SUPFAM" id="SSF89562">
    <property type="entry name" value="RraA-like"/>
    <property type="match status" value="1"/>
</dbReference>
<accession>A0A1H0EK01</accession>
<dbReference type="EC" id="4.1.3.17" evidence="5"/>
<evidence type="ECO:0000256" key="9">
    <source>
        <dbReference type="ARBA" id="ARBA00029596"/>
    </source>
</evidence>
<evidence type="ECO:0000256" key="12">
    <source>
        <dbReference type="ARBA" id="ARBA00047973"/>
    </source>
</evidence>
<dbReference type="PANTHER" id="PTHR33254">
    <property type="entry name" value="4-HYDROXY-4-METHYL-2-OXOGLUTARATE ALDOLASE 3-RELATED"/>
    <property type="match status" value="1"/>
</dbReference>
<dbReference type="STRING" id="1196353.SAMN05444921_1474"/>
<evidence type="ECO:0000256" key="1">
    <source>
        <dbReference type="ARBA" id="ARBA00001342"/>
    </source>
</evidence>
<sequence>MVEEESRLRELADRVRTADVVDAMGRAHRHPCHMVDLKSPTPDRLLFGPAITISYMPSCQKALPPDRYNFSALFQEAVRDGGQGRVLVLASNGYPDASLGGGGKLSRLAAHGLAGILTDGRLRDFSQLSECGFAVYCGGESVRWGGDTITPFEANRPVLVSGVAVRPGDYVFADSSGAAVIPAAEVLQILEEANRVVMDEAEFAEESRKEGASGYEPEE</sequence>
<evidence type="ECO:0000256" key="6">
    <source>
        <dbReference type="ARBA" id="ARBA00012947"/>
    </source>
</evidence>
<reference evidence="15" key="1">
    <citation type="submission" date="2016-10" db="EMBL/GenBank/DDBJ databases">
        <authorList>
            <person name="Varghese N."/>
            <person name="Submissions S."/>
        </authorList>
    </citation>
    <scope>NUCLEOTIDE SEQUENCE [LARGE SCALE GENOMIC DNA]</scope>
    <source>
        <strain evidence="15">CGMCC 4.7042</strain>
    </source>
</reference>
<comment type="cofactor">
    <cofactor evidence="13">
        <name>Mg(2+)</name>
        <dbReference type="ChEBI" id="CHEBI:18420"/>
    </cofactor>
</comment>
<dbReference type="PANTHER" id="PTHR33254:SF4">
    <property type="entry name" value="4-HYDROXY-4-METHYL-2-OXOGLUTARATE ALDOLASE 3-RELATED"/>
    <property type="match status" value="1"/>
</dbReference>
<evidence type="ECO:0000256" key="2">
    <source>
        <dbReference type="ARBA" id="ARBA00001968"/>
    </source>
</evidence>
<dbReference type="InterPro" id="IPR036704">
    <property type="entry name" value="RraA/RraA-like_sf"/>
</dbReference>
<keyword evidence="15" id="KW-1185">Reference proteome</keyword>
<comment type="catalytic activity">
    <reaction evidence="1">
        <text>4-hydroxy-4-methyl-2-oxoglutarate = 2 pyruvate</text>
        <dbReference type="Rhea" id="RHEA:22748"/>
        <dbReference type="ChEBI" id="CHEBI:15361"/>
        <dbReference type="ChEBI" id="CHEBI:58276"/>
        <dbReference type="EC" id="4.1.3.17"/>
    </reaction>
</comment>
<gene>
    <name evidence="14" type="ORF">SAMN05444921_1474</name>
</gene>
<evidence type="ECO:0000256" key="5">
    <source>
        <dbReference type="ARBA" id="ARBA00012213"/>
    </source>
</evidence>
<dbReference type="Gene3D" id="3.50.30.40">
    <property type="entry name" value="Ribonuclease E inhibitor RraA/RraA-like"/>
    <property type="match status" value="1"/>
</dbReference>
<keyword evidence="13" id="KW-0479">Metal-binding</keyword>
<dbReference type="OrthoDB" id="9805307at2"/>
<dbReference type="GO" id="GO:0008948">
    <property type="term" value="F:oxaloacetate decarboxylase activity"/>
    <property type="evidence" value="ECO:0007669"/>
    <property type="project" value="UniProtKB-EC"/>
</dbReference>
<dbReference type="EC" id="4.1.1.112" evidence="6"/>
<comment type="similarity">
    <text evidence="3">Belongs to the class II aldolase/RraA-like family.</text>
</comment>
<comment type="cofactor">
    <cofactor evidence="2">
        <name>a divalent metal cation</name>
        <dbReference type="ChEBI" id="CHEBI:60240"/>
    </cofactor>
</comment>
<evidence type="ECO:0000313" key="14">
    <source>
        <dbReference type="EMBL" id="SDN82692.1"/>
    </source>
</evidence>
<dbReference type="Proteomes" id="UP000199063">
    <property type="component" value="Unassembled WGS sequence"/>
</dbReference>
<dbReference type="GO" id="GO:0047443">
    <property type="term" value="F:4-hydroxy-4-methyl-2-oxoglutarate aldolase activity"/>
    <property type="evidence" value="ECO:0007669"/>
    <property type="project" value="UniProtKB-EC"/>
</dbReference>
<evidence type="ECO:0000256" key="10">
    <source>
        <dbReference type="ARBA" id="ARBA00030169"/>
    </source>
</evidence>
<evidence type="ECO:0000256" key="13">
    <source>
        <dbReference type="PIRSR" id="PIRSR605493-1"/>
    </source>
</evidence>
<comment type="subunit">
    <text evidence="4">Homotrimer.</text>
</comment>
<feature type="binding site" evidence="13">
    <location>
        <position position="124"/>
    </location>
    <ligand>
        <name>Mg(2+)</name>
        <dbReference type="ChEBI" id="CHEBI:18420"/>
    </ligand>
</feature>
<keyword evidence="13" id="KW-0460">Magnesium</keyword>
<evidence type="ECO:0000256" key="4">
    <source>
        <dbReference type="ARBA" id="ARBA00011233"/>
    </source>
</evidence>
<evidence type="ECO:0000256" key="7">
    <source>
        <dbReference type="ARBA" id="ARBA00016549"/>
    </source>
</evidence>
<feature type="binding site" evidence="13">
    <location>
        <position position="123"/>
    </location>
    <ligand>
        <name>substrate</name>
    </ligand>
</feature>
<dbReference type="InterPro" id="IPR005493">
    <property type="entry name" value="RraA/RraA-like"/>
</dbReference>
<dbReference type="RefSeq" id="WP_093662679.1">
    <property type="nucleotide sequence ID" value="NZ_FNHI01000047.1"/>
</dbReference>
<proteinExistence type="inferred from homology"/>
<dbReference type="AlphaFoldDB" id="A0A1H0EK01"/>
<evidence type="ECO:0000256" key="8">
    <source>
        <dbReference type="ARBA" id="ARBA00025046"/>
    </source>
</evidence>
<evidence type="ECO:0000313" key="15">
    <source>
        <dbReference type="Proteomes" id="UP000199063"/>
    </source>
</evidence>
<evidence type="ECO:0000256" key="11">
    <source>
        <dbReference type="ARBA" id="ARBA00032305"/>
    </source>
</evidence>
<protein>
    <recommendedName>
        <fullName evidence="7">Putative 4-hydroxy-4-methyl-2-oxoglutarate aldolase</fullName>
        <ecNumber evidence="6">4.1.1.112</ecNumber>
        <ecNumber evidence="5">4.1.3.17</ecNumber>
    </recommendedName>
    <alternativeName>
        <fullName evidence="11">Oxaloacetate decarboxylase</fullName>
    </alternativeName>
    <alternativeName>
        <fullName evidence="9">Regulator of ribonuclease activity homolog</fullName>
    </alternativeName>
    <alternativeName>
        <fullName evidence="10">RraA-like protein</fullName>
    </alternativeName>
</protein>
<dbReference type="CDD" id="cd16841">
    <property type="entry name" value="RraA_family"/>
    <property type="match status" value="1"/>
</dbReference>
<comment type="catalytic activity">
    <reaction evidence="12">
        <text>oxaloacetate + H(+) = pyruvate + CO2</text>
        <dbReference type="Rhea" id="RHEA:15641"/>
        <dbReference type="ChEBI" id="CHEBI:15361"/>
        <dbReference type="ChEBI" id="CHEBI:15378"/>
        <dbReference type="ChEBI" id="CHEBI:16452"/>
        <dbReference type="ChEBI" id="CHEBI:16526"/>
        <dbReference type="EC" id="4.1.1.112"/>
    </reaction>
</comment>
<dbReference type="GeneID" id="40834454"/>
<organism evidence="14 15">
    <name type="scientific">Streptomyces wuyuanensis</name>
    <dbReference type="NCBI Taxonomy" id="1196353"/>
    <lineage>
        <taxon>Bacteria</taxon>
        <taxon>Bacillati</taxon>
        <taxon>Actinomycetota</taxon>
        <taxon>Actinomycetes</taxon>
        <taxon>Kitasatosporales</taxon>
        <taxon>Streptomycetaceae</taxon>
        <taxon>Streptomyces</taxon>
    </lineage>
</organism>
<name>A0A1H0EK01_9ACTN</name>
<evidence type="ECO:0000256" key="3">
    <source>
        <dbReference type="ARBA" id="ARBA00008621"/>
    </source>
</evidence>
<comment type="function">
    <text evidence="8">Catalyzes the aldol cleavage of 4-hydroxy-4-methyl-2-oxoglutarate (HMG) into 2 molecules of pyruvate. Also contains a secondary oxaloacetate (OAA) decarboxylase activity due to the common pyruvate enolate transition state formed following C-C bond cleavage in the retro-aldol and decarboxylation reactions.</text>
</comment>
<dbReference type="GO" id="GO:0046872">
    <property type="term" value="F:metal ion binding"/>
    <property type="evidence" value="ECO:0007669"/>
    <property type="project" value="UniProtKB-KW"/>
</dbReference>